<name>A0A3N0B769_9ACTN</name>
<evidence type="ECO:0000313" key="2">
    <source>
        <dbReference type="EMBL" id="RNL42579.1"/>
    </source>
</evidence>
<reference evidence="3" key="1">
    <citation type="submission" date="2018-05" db="EMBL/GenBank/DDBJ databases">
        <title>Genome Sequencing of selected type strains of the family Eggerthellaceae.</title>
        <authorList>
            <person name="Danylec N."/>
            <person name="Stoll D.A."/>
            <person name="Doetsch A."/>
            <person name="Huch M."/>
        </authorList>
    </citation>
    <scope>NUCLEOTIDE SEQUENCE [LARGE SCALE GENOMIC DNA]</scope>
    <source>
        <strain evidence="3">DSM 16106</strain>
    </source>
</reference>
<organism evidence="2 3">
    <name type="scientific">Paraeggerthella hongkongensis</name>
    <dbReference type="NCBI Taxonomy" id="230658"/>
    <lineage>
        <taxon>Bacteria</taxon>
        <taxon>Bacillati</taxon>
        <taxon>Actinomycetota</taxon>
        <taxon>Coriobacteriia</taxon>
        <taxon>Eggerthellales</taxon>
        <taxon>Eggerthellaceae</taxon>
        <taxon>Paraeggerthella</taxon>
    </lineage>
</organism>
<dbReference type="OrthoDB" id="3177525at2"/>
<feature type="transmembrane region" description="Helical" evidence="1">
    <location>
        <begin position="111"/>
        <end position="138"/>
    </location>
</feature>
<evidence type="ECO:0000256" key="1">
    <source>
        <dbReference type="SAM" id="Phobius"/>
    </source>
</evidence>
<feature type="transmembrane region" description="Helical" evidence="1">
    <location>
        <begin position="41"/>
        <end position="60"/>
    </location>
</feature>
<feature type="transmembrane region" description="Helical" evidence="1">
    <location>
        <begin position="480"/>
        <end position="497"/>
    </location>
</feature>
<dbReference type="AlphaFoldDB" id="A0A3N0B769"/>
<keyword evidence="1" id="KW-0472">Membrane</keyword>
<feature type="transmembrane region" description="Helical" evidence="1">
    <location>
        <begin position="457"/>
        <end position="474"/>
    </location>
</feature>
<feature type="transmembrane region" description="Helical" evidence="1">
    <location>
        <begin position="231"/>
        <end position="253"/>
    </location>
</feature>
<keyword evidence="1" id="KW-1133">Transmembrane helix</keyword>
<evidence type="ECO:0000313" key="3">
    <source>
        <dbReference type="Proteomes" id="UP000278632"/>
    </source>
</evidence>
<dbReference type="Proteomes" id="UP000278632">
    <property type="component" value="Unassembled WGS sequence"/>
</dbReference>
<keyword evidence="1" id="KW-0812">Transmembrane</keyword>
<feature type="transmembrane region" description="Helical" evidence="1">
    <location>
        <begin position="75"/>
        <end position="99"/>
    </location>
</feature>
<gene>
    <name evidence="2" type="ORF">DMP08_08335</name>
</gene>
<dbReference type="RefSeq" id="WP_123192460.1">
    <property type="nucleotide sequence ID" value="NZ_QICD01000016.1"/>
</dbReference>
<feature type="transmembrane region" description="Helical" evidence="1">
    <location>
        <begin position="158"/>
        <end position="178"/>
    </location>
</feature>
<dbReference type="EMBL" id="QICD01000016">
    <property type="protein sequence ID" value="RNL42579.1"/>
    <property type="molecule type" value="Genomic_DNA"/>
</dbReference>
<feature type="transmembrane region" description="Helical" evidence="1">
    <location>
        <begin position="355"/>
        <end position="372"/>
    </location>
</feature>
<keyword evidence="3" id="KW-1185">Reference proteome</keyword>
<accession>A0A3N0B769</accession>
<proteinExistence type="predicted"/>
<feature type="transmembrane region" description="Helical" evidence="1">
    <location>
        <begin position="199"/>
        <end position="225"/>
    </location>
</feature>
<feature type="transmembrane region" description="Helical" evidence="1">
    <location>
        <begin position="425"/>
        <end position="445"/>
    </location>
</feature>
<feature type="transmembrane region" description="Helical" evidence="1">
    <location>
        <begin position="393"/>
        <end position="419"/>
    </location>
</feature>
<protein>
    <submittedName>
        <fullName evidence="2">Uncharacterized protein</fullName>
    </submittedName>
</protein>
<comment type="caution">
    <text evidence="2">The sequence shown here is derived from an EMBL/GenBank/DDBJ whole genome shotgun (WGS) entry which is preliminary data.</text>
</comment>
<sequence length="505" mass="52711">MGDVRLLLRLRVRHARTFLVRALHATGSDLIDDRGWGERSYQAYIIGFMGICLAAMWLWLLDTVQEAFVALGPDLAFGVLLFAFAAPAVMFSVSSFRGLRASWIKLSHPDIAYVAASPIGSTALVGVSAAITMIAGGAVAAPAGYLLAVGMRAASGWFVDPLTTALIASLWTAVPLAASRVVGTVRLALPRTIRRWKAVAMLALASLAAVAAYGALAIAWAPVALAQSNAVVQAIAAAVGLLAAGFLALLLLAKRVDRVRMVEENALYADTCSFGFFSLLDSATAGDYRRRCKLARRGPFLRLSQAAGPAALVARAALSLVRQYEGLPALLMLGAGITPFGVSALFGGFGVAGPIFWLAMLVGLASTAREVTRAFRDDMRVRLVRDQLPYGTLALLVGDSLPAFCLVTAVSCATVPFTLPAGAPVVPALVLAAALNAAVVLSFGLEAVRLRSGSMRPWGEGGLAIVGSLCGFASLSAEPLLVVAAAIVACATMARMIRRGSECVR</sequence>